<dbReference type="InterPro" id="IPR056906">
    <property type="entry name" value="ORF2/G2P_dom"/>
</dbReference>
<name>A0A075RC62_BRELA</name>
<proteinExistence type="predicted"/>
<dbReference type="Pfam" id="PF23343">
    <property type="entry name" value="REP_ORF2-G2P"/>
    <property type="match status" value="1"/>
</dbReference>
<dbReference type="HOGENOM" id="CLU_090258_0_0_9"/>
<dbReference type="EMBL" id="CP007808">
    <property type="protein sequence ID" value="AIG28961.1"/>
    <property type="molecule type" value="Genomic_DNA"/>
</dbReference>
<evidence type="ECO:0000313" key="3">
    <source>
        <dbReference type="Proteomes" id="UP000005850"/>
    </source>
</evidence>
<evidence type="ECO:0000259" key="1">
    <source>
        <dbReference type="Pfam" id="PF23343"/>
    </source>
</evidence>
<dbReference type="Proteomes" id="UP000005850">
    <property type="component" value="Plasmid pBRLA07"/>
</dbReference>
<keyword evidence="3" id="KW-1185">Reference proteome</keyword>
<keyword evidence="2" id="KW-0614">Plasmid</keyword>
<accession>A0A075RC62</accession>
<evidence type="ECO:0000313" key="2">
    <source>
        <dbReference type="EMBL" id="AIG28961.1"/>
    </source>
</evidence>
<dbReference type="AlphaFoldDB" id="A0A075RC62"/>
<organism evidence="2 3">
    <name type="scientific">Brevibacillus laterosporus LMG 15441</name>
    <dbReference type="NCBI Taxonomy" id="1042163"/>
    <lineage>
        <taxon>Bacteria</taxon>
        <taxon>Bacillati</taxon>
        <taxon>Bacillota</taxon>
        <taxon>Bacilli</taxon>
        <taxon>Bacillales</taxon>
        <taxon>Paenibacillaceae</taxon>
        <taxon>Brevibacillus</taxon>
    </lineage>
</organism>
<geneLocation type="plasmid" evidence="2 3">
    <name>pBRLA07</name>
</geneLocation>
<dbReference type="eggNOG" id="ENOG503063N">
    <property type="taxonomic scope" value="Bacteria"/>
</dbReference>
<gene>
    <name evidence="2" type="ORF">BRLA_07p000010</name>
</gene>
<feature type="domain" description="Replication-associated protein ORF2/G2P" evidence="1">
    <location>
        <begin position="96"/>
        <end position="191"/>
    </location>
</feature>
<protein>
    <submittedName>
        <fullName evidence="2">Putative replication initiation protein</fullName>
    </submittedName>
</protein>
<dbReference type="RefSeq" id="WP_003338839.1">
    <property type="nucleotide sequence ID" value="NZ_CP007808.1"/>
</dbReference>
<dbReference type="KEGG" id="blr:BRLA_07p000010"/>
<sequence>MTKHKCSNMRLVIAGDIIRLRRYEKPVYSGFTRHRQVLEVEEETLTEEMVSDLDKAIDNERDKMLDKSLDSRARSNKRARREVINLVNANFDRHSKFITLTYEENMTDVETAQKDFKQFIQRMRRRYGKFRYIVVIEFQERGAVHYHMMSNLPYIPKKKLREIWGHGFVKINDIDRVDNVGAYISKYMMKAEADIRMINKKCYTTSMNMIKPVVLTNPWEIAQFLRKNSLNVDTNVEDKKRVFTSSYTSEHYGNIIDIEFNLTPNDEFRLN</sequence>
<reference evidence="2 3" key="1">
    <citation type="journal article" date="2011" name="J. Bacteriol.">
        <title>Genome sequence of Brevibacillus laterosporus LMG 15441, a pathogen of invertebrates.</title>
        <authorList>
            <person name="Djukic M."/>
            <person name="Poehlein A."/>
            <person name="Thurmer A."/>
            <person name="Daniel R."/>
        </authorList>
    </citation>
    <scope>NUCLEOTIDE SEQUENCE [LARGE SCALE GENOMIC DNA]</scope>
    <source>
        <strain evidence="2 3">LMG 15441</strain>
        <plasmid evidence="2 3">pBRLA07</plasmid>
    </source>
</reference>